<sequence length="45" mass="5212">MMLNLSSMLIKGGVLIVLILLLWIVEYNKYFIDAEMFENNSTSML</sequence>
<evidence type="ECO:0000313" key="3">
    <source>
        <dbReference type="Proteomes" id="UP000321214"/>
    </source>
</evidence>
<organism evidence="2 3">
    <name type="scientific">African swine fever virus</name>
    <name type="common">ASFV</name>
    <dbReference type="NCBI Taxonomy" id="10497"/>
    <lineage>
        <taxon>Viruses</taxon>
        <taxon>Varidnaviria</taxon>
        <taxon>Bamfordvirae</taxon>
        <taxon>Nucleocytoviricota</taxon>
        <taxon>Pokkesviricetes</taxon>
        <taxon>Asfuvirales</taxon>
        <taxon>Asfarviridae</taxon>
        <taxon>Asfivirus</taxon>
        <taxon>Asfivirus haemorrhagiae</taxon>
    </lineage>
</organism>
<keyword evidence="1" id="KW-0812">Transmembrane</keyword>
<keyword evidence="1" id="KW-1133">Transmembrane helix</keyword>
<organismHost>
    <name type="scientific">Phacochoerus aethiopicus</name>
    <name type="common">Warthog</name>
    <dbReference type="NCBI Taxonomy" id="85517"/>
</organismHost>
<organismHost>
    <name type="scientific">Sus scrofa</name>
    <name type="common">Pig</name>
    <dbReference type="NCBI Taxonomy" id="9823"/>
</organismHost>
<gene>
    <name evidence="2" type="primary">ASFV_G_ACD_3</name>
    <name evidence="2" type="ORF">ASFV_Kyiv_2016_131_00027</name>
</gene>
<organismHost>
    <name type="scientific">Ornithodoros</name>
    <name type="common">relapsing fever ticks</name>
    <dbReference type="NCBI Taxonomy" id="6937"/>
</organismHost>
<proteinExistence type="predicted"/>
<evidence type="ECO:0000256" key="1">
    <source>
        <dbReference type="SAM" id="Phobius"/>
    </source>
</evidence>
<dbReference type="Proteomes" id="UP000321214">
    <property type="component" value="Segment"/>
</dbReference>
<keyword evidence="1" id="KW-0472">Membrane</keyword>
<organismHost>
    <name type="scientific">Phacochoerus africanus</name>
    <name type="common">Warthog</name>
    <dbReference type="NCBI Taxonomy" id="41426"/>
</organismHost>
<dbReference type="EMBL" id="MN194591">
    <property type="protein sequence ID" value="QED21563.1"/>
    <property type="molecule type" value="Genomic_DNA"/>
</dbReference>
<reference evidence="3" key="1">
    <citation type="submission" date="2019-07" db="EMBL/GenBank/DDBJ databases">
        <title>Complete genome sequence of virulent African swine fever virus isolated from a domestic pig in Ukraine.</title>
        <authorList>
            <person name="Kovalenko G."/>
            <person name="Ducluzeau A.-L."/>
            <person name="Ishchenko L."/>
            <person name="Sushko M."/>
            <person name="Sapachova M."/>
            <person name="Rudova N."/>
            <person name="Solodiankin O."/>
            <person name="Gerilovych A."/>
            <person name="Dagdag R."/>
            <person name="Redlinger M."/>
            <person name="Bezymennyi M."/>
            <person name="Frant M."/>
            <person name="Lange C.E."/>
            <person name="Dubchak I."/>
            <person name="Mezhenskyii A."/>
            <person name="Nychyk S."/>
            <person name="Bortz E."/>
            <person name="Drown D.M."/>
        </authorList>
    </citation>
    <scope>NUCLEOTIDE SEQUENCE [LARGE SCALE GENOMIC DNA]</scope>
</reference>
<organismHost>
    <name type="scientific">Ornithodoros moubata</name>
    <name type="common">Soft tick</name>
    <name type="synonym">Argasid tick</name>
    <dbReference type="NCBI Taxonomy" id="6938"/>
</organismHost>
<evidence type="ECO:0000313" key="2">
    <source>
        <dbReference type="EMBL" id="QED21563.1"/>
    </source>
</evidence>
<feature type="transmembrane region" description="Helical" evidence="1">
    <location>
        <begin position="6"/>
        <end position="25"/>
    </location>
</feature>
<name>A0A5B8XDL6_ASF</name>
<protein>
    <submittedName>
        <fullName evidence="2">ASFV_G_ACD_00290</fullName>
    </submittedName>
</protein>
<organismHost>
    <name type="scientific">Potamochoerus larvatus</name>
    <name type="common">Bushpig</name>
    <dbReference type="NCBI Taxonomy" id="273792"/>
</organismHost>
<accession>A0A5B8XDL6</accession>